<evidence type="ECO:0000256" key="11">
    <source>
        <dbReference type="ARBA" id="ARBA00022679"/>
    </source>
</evidence>
<dbReference type="Proteomes" id="UP000005387">
    <property type="component" value="Unassembled WGS sequence"/>
</dbReference>
<keyword evidence="21" id="KW-1185">Reference proteome</keyword>
<evidence type="ECO:0000256" key="4">
    <source>
        <dbReference type="ARBA" id="ARBA00003889"/>
    </source>
</evidence>
<sequence>MAYLITGGARSGKSLFAEQYASRLASRGIYIATSRVSDDEEMRHRVTLHQQQREQAAFRWETLEEPDQLALKLDEIGSMADQRQREGESPPVVLVDCLTLWLTNRLLIHEASPPEMLEAEVSRLVESIAAYRHPLLLVTNEVGSGIVPAYPLGRTFRDAAGRMNRMLAERCERVFLVVSGIPVDLKRIAFTWDEL</sequence>
<dbReference type="PIRSF" id="PIRSF006135">
    <property type="entry name" value="CobU"/>
    <property type="match status" value="1"/>
</dbReference>
<dbReference type="CDD" id="cd00544">
    <property type="entry name" value="CobU"/>
    <property type="match status" value="1"/>
</dbReference>
<evidence type="ECO:0000256" key="16">
    <source>
        <dbReference type="ARBA" id="ARBA00029570"/>
    </source>
</evidence>
<feature type="binding site" evidence="19">
    <location>
        <position position="64"/>
    </location>
    <ligand>
        <name>GTP</name>
        <dbReference type="ChEBI" id="CHEBI:37565"/>
    </ligand>
</feature>
<dbReference type="RefSeq" id="WP_006036688.1">
    <property type="nucleotide sequence ID" value="NZ_AEDD01000001.1"/>
</dbReference>
<evidence type="ECO:0000256" key="2">
    <source>
        <dbReference type="ARBA" id="ARBA00000711"/>
    </source>
</evidence>
<dbReference type="UniPathway" id="UPA00148">
    <property type="reaction ID" value="UER00236"/>
</dbReference>
<comment type="pathway">
    <text evidence="6">Cofactor biosynthesis; adenosylcobalamin biosynthesis; adenosylcobalamin from cob(II)yrinate a,c-diamide: step 5/7.</text>
</comment>
<dbReference type="PANTHER" id="PTHR34848">
    <property type="match status" value="1"/>
</dbReference>
<evidence type="ECO:0000256" key="1">
    <source>
        <dbReference type="ARBA" id="ARBA00000312"/>
    </source>
</evidence>
<keyword evidence="10" id="KW-0169">Cobalamin biosynthesis</keyword>
<evidence type="ECO:0000313" key="21">
    <source>
        <dbReference type="Proteomes" id="UP000005387"/>
    </source>
</evidence>
<feature type="binding site" evidence="19">
    <location>
        <position position="96"/>
    </location>
    <ligand>
        <name>GTP</name>
        <dbReference type="ChEBI" id="CHEBI:37565"/>
    </ligand>
</feature>
<dbReference type="OrthoDB" id="9799422at2"/>
<evidence type="ECO:0000256" key="17">
    <source>
        <dbReference type="ARBA" id="ARBA00030571"/>
    </source>
</evidence>
<keyword evidence="11 20" id="KW-0808">Transferase</keyword>
<dbReference type="eggNOG" id="COG2087">
    <property type="taxonomic scope" value="Bacteria"/>
</dbReference>
<dbReference type="AlphaFoldDB" id="E0I4E8"/>
<proteinExistence type="inferred from homology"/>
<dbReference type="Pfam" id="PF02283">
    <property type="entry name" value="CobU"/>
    <property type="match status" value="1"/>
</dbReference>
<keyword evidence="20" id="KW-0548">Nucleotidyltransferase</keyword>
<evidence type="ECO:0000256" key="8">
    <source>
        <dbReference type="ARBA" id="ARBA00012016"/>
    </source>
</evidence>
<evidence type="ECO:0000256" key="3">
    <source>
        <dbReference type="ARBA" id="ARBA00001522"/>
    </source>
</evidence>
<evidence type="ECO:0000313" key="20">
    <source>
        <dbReference type="EMBL" id="EFM13162.1"/>
    </source>
</evidence>
<accession>E0I4E8</accession>
<evidence type="ECO:0000256" key="18">
    <source>
        <dbReference type="PIRSR" id="PIRSR006135-1"/>
    </source>
</evidence>
<keyword evidence="15 19" id="KW-0342">GTP-binding</keyword>
<dbReference type="GO" id="GO:0009236">
    <property type="term" value="P:cobalamin biosynthetic process"/>
    <property type="evidence" value="ECO:0007669"/>
    <property type="project" value="UniProtKB-UniPathway"/>
</dbReference>
<evidence type="ECO:0000256" key="19">
    <source>
        <dbReference type="PIRSR" id="PIRSR006135-2"/>
    </source>
</evidence>
<evidence type="ECO:0000256" key="13">
    <source>
        <dbReference type="ARBA" id="ARBA00022777"/>
    </source>
</evidence>
<evidence type="ECO:0000256" key="14">
    <source>
        <dbReference type="ARBA" id="ARBA00022840"/>
    </source>
</evidence>
<evidence type="ECO:0000256" key="7">
    <source>
        <dbReference type="ARBA" id="ARBA00007490"/>
    </source>
</evidence>
<gene>
    <name evidence="20" type="ORF">PaecuDRAFT_0673</name>
</gene>
<protein>
    <recommendedName>
        <fullName evidence="16">Adenosylcobinamide kinase</fullName>
        <ecNumber evidence="8">2.7.1.156</ecNumber>
        <ecNumber evidence="9">2.7.7.62</ecNumber>
    </recommendedName>
    <alternativeName>
        <fullName evidence="17">Adenosylcobinamide-phosphate guanylyltransferase</fullName>
    </alternativeName>
</protein>
<dbReference type="SUPFAM" id="SSF52540">
    <property type="entry name" value="P-loop containing nucleoside triphosphate hydrolases"/>
    <property type="match status" value="1"/>
</dbReference>
<evidence type="ECO:0000256" key="9">
    <source>
        <dbReference type="ARBA" id="ARBA00012523"/>
    </source>
</evidence>
<dbReference type="InterPro" id="IPR003203">
    <property type="entry name" value="CobU/CobP"/>
</dbReference>
<keyword evidence="14" id="KW-0067">ATP-binding</keyword>
<keyword evidence="12 19" id="KW-0547">Nucleotide-binding</keyword>
<feature type="binding site" evidence="19">
    <location>
        <begin position="32"/>
        <end position="34"/>
    </location>
    <ligand>
        <name>GTP</name>
        <dbReference type="ChEBI" id="CHEBI:37565"/>
    </ligand>
</feature>
<dbReference type="GO" id="GO:0005524">
    <property type="term" value="F:ATP binding"/>
    <property type="evidence" value="ECO:0007669"/>
    <property type="project" value="UniProtKB-KW"/>
</dbReference>
<comment type="catalytic activity">
    <reaction evidence="1">
        <text>adenosylcob(III)inamide + ATP = adenosylcob(III)inamide phosphate + ADP + H(+)</text>
        <dbReference type="Rhea" id="RHEA:15769"/>
        <dbReference type="ChEBI" id="CHEBI:2480"/>
        <dbReference type="ChEBI" id="CHEBI:15378"/>
        <dbReference type="ChEBI" id="CHEBI:30616"/>
        <dbReference type="ChEBI" id="CHEBI:58502"/>
        <dbReference type="ChEBI" id="CHEBI:456216"/>
        <dbReference type="EC" id="2.7.1.156"/>
    </reaction>
</comment>
<reference evidence="20 21" key="1">
    <citation type="submission" date="2010-07" db="EMBL/GenBank/DDBJ databases">
        <title>The draft genome of Paenibacillus curdlanolyticus YK9.</title>
        <authorList>
            <consortium name="US DOE Joint Genome Institute (JGI-PGF)"/>
            <person name="Lucas S."/>
            <person name="Copeland A."/>
            <person name="Lapidus A."/>
            <person name="Cheng J.-F."/>
            <person name="Bruce D."/>
            <person name="Goodwin L."/>
            <person name="Pitluck S."/>
            <person name="Land M.L."/>
            <person name="Hauser L."/>
            <person name="Chang Y.-J."/>
            <person name="Jeffries C."/>
            <person name="Anderson I.J."/>
            <person name="Johnson E."/>
            <person name="Loganathan U."/>
            <person name="Mulhopadhyay B."/>
            <person name="Kyrpides N."/>
            <person name="Woyke T.J."/>
        </authorList>
    </citation>
    <scope>NUCLEOTIDE SEQUENCE [LARGE SCALE GENOMIC DNA]</scope>
    <source>
        <strain evidence="20 21">YK9</strain>
    </source>
</reference>
<evidence type="ECO:0000256" key="15">
    <source>
        <dbReference type="ARBA" id="ARBA00023134"/>
    </source>
</evidence>
<dbReference type="GO" id="GO:0043752">
    <property type="term" value="F:adenosylcobinamide kinase activity"/>
    <property type="evidence" value="ECO:0007669"/>
    <property type="project" value="UniProtKB-EC"/>
</dbReference>
<keyword evidence="13" id="KW-0418">Kinase</keyword>
<dbReference type="EC" id="2.7.7.62" evidence="9"/>
<dbReference type="NCBIfam" id="NF004469">
    <property type="entry name" value="PRK05800.1"/>
    <property type="match status" value="1"/>
</dbReference>
<feature type="binding site" evidence="19">
    <location>
        <begin position="7"/>
        <end position="14"/>
    </location>
    <ligand>
        <name>GTP</name>
        <dbReference type="ChEBI" id="CHEBI:37565"/>
    </ligand>
</feature>
<dbReference type="STRING" id="717606.PaecuDRAFT_0673"/>
<dbReference type="EC" id="2.7.1.156" evidence="8"/>
<evidence type="ECO:0000256" key="6">
    <source>
        <dbReference type="ARBA" id="ARBA00005159"/>
    </source>
</evidence>
<evidence type="ECO:0000256" key="10">
    <source>
        <dbReference type="ARBA" id="ARBA00022573"/>
    </source>
</evidence>
<dbReference type="GO" id="GO:0005525">
    <property type="term" value="F:GTP binding"/>
    <property type="evidence" value="ECO:0007669"/>
    <property type="project" value="UniProtKB-KW"/>
</dbReference>
<dbReference type="PANTHER" id="PTHR34848:SF1">
    <property type="entry name" value="BIFUNCTIONAL ADENOSYLCOBALAMIN BIOSYNTHESIS PROTEIN COBU"/>
    <property type="match status" value="1"/>
</dbReference>
<dbReference type="InterPro" id="IPR027417">
    <property type="entry name" value="P-loop_NTPase"/>
</dbReference>
<dbReference type="EMBL" id="AEDD01000001">
    <property type="protein sequence ID" value="EFM13162.1"/>
    <property type="molecule type" value="Genomic_DNA"/>
</dbReference>
<evidence type="ECO:0000256" key="5">
    <source>
        <dbReference type="ARBA" id="ARBA00004692"/>
    </source>
</evidence>
<feature type="active site" description="GMP-histidine intermediate" evidence="18">
    <location>
        <position position="49"/>
    </location>
</feature>
<organism evidence="20 21">
    <name type="scientific">Paenibacillus curdlanolyticus YK9</name>
    <dbReference type="NCBI Taxonomy" id="717606"/>
    <lineage>
        <taxon>Bacteria</taxon>
        <taxon>Bacillati</taxon>
        <taxon>Bacillota</taxon>
        <taxon>Bacilli</taxon>
        <taxon>Bacillales</taxon>
        <taxon>Paenibacillaceae</taxon>
        <taxon>Paenibacillus</taxon>
    </lineage>
</organism>
<name>E0I4E8_9BACL</name>
<comment type="catalytic activity">
    <reaction evidence="2">
        <text>adenosylcob(III)inamide phosphate + GTP + H(+) = adenosylcob(III)inamide-GDP + diphosphate</text>
        <dbReference type="Rhea" id="RHEA:22712"/>
        <dbReference type="ChEBI" id="CHEBI:15378"/>
        <dbReference type="ChEBI" id="CHEBI:33019"/>
        <dbReference type="ChEBI" id="CHEBI:37565"/>
        <dbReference type="ChEBI" id="CHEBI:58502"/>
        <dbReference type="ChEBI" id="CHEBI:60487"/>
        <dbReference type="EC" id="2.7.7.62"/>
    </reaction>
</comment>
<comment type="pathway">
    <text evidence="5">Cofactor biosynthesis; adenosylcobalamin biosynthesis; adenosylcobalamin from cob(II)yrinate a,c-diamide: step 6/7.</text>
</comment>
<comment type="function">
    <text evidence="4">Catalyzes ATP-dependent phosphorylation of adenosylcobinamide and addition of GMP to adenosylcobinamide phosphate.</text>
</comment>
<comment type="similarity">
    <text evidence="7">Belongs to the CobU/CobP family.</text>
</comment>
<evidence type="ECO:0000256" key="12">
    <source>
        <dbReference type="ARBA" id="ARBA00022741"/>
    </source>
</evidence>
<comment type="catalytic activity">
    <reaction evidence="3">
        <text>adenosylcob(III)inamide + GTP = adenosylcob(III)inamide phosphate + GDP + H(+)</text>
        <dbReference type="Rhea" id="RHEA:15765"/>
        <dbReference type="ChEBI" id="CHEBI:2480"/>
        <dbReference type="ChEBI" id="CHEBI:15378"/>
        <dbReference type="ChEBI" id="CHEBI:37565"/>
        <dbReference type="ChEBI" id="CHEBI:58189"/>
        <dbReference type="ChEBI" id="CHEBI:58502"/>
        <dbReference type="EC" id="2.7.1.156"/>
    </reaction>
</comment>
<dbReference type="GO" id="GO:0008820">
    <property type="term" value="F:cobinamide phosphate guanylyltransferase activity"/>
    <property type="evidence" value="ECO:0007669"/>
    <property type="project" value="UniProtKB-EC"/>
</dbReference>
<dbReference type="Gene3D" id="3.40.50.300">
    <property type="entry name" value="P-loop containing nucleotide triphosphate hydrolases"/>
    <property type="match status" value="1"/>
</dbReference>